<dbReference type="EMBL" id="GGEC01074726">
    <property type="protein sequence ID" value="MBX55210.1"/>
    <property type="molecule type" value="Transcribed_RNA"/>
</dbReference>
<name>A0A2P2PKD8_RHIMU</name>
<organism evidence="1">
    <name type="scientific">Rhizophora mucronata</name>
    <name type="common">Asiatic mangrove</name>
    <dbReference type="NCBI Taxonomy" id="61149"/>
    <lineage>
        <taxon>Eukaryota</taxon>
        <taxon>Viridiplantae</taxon>
        <taxon>Streptophyta</taxon>
        <taxon>Embryophyta</taxon>
        <taxon>Tracheophyta</taxon>
        <taxon>Spermatophyta</taxon>
        <taxon>Magnoliopsida</taxon>
        <taxon>eudicotyledons</taxon>
        <taxon>Gunneridae</taxon>
        <taxon>Pentapetalae</taxon>
        <taxon>rosids</taxon>
        <taxon>fabids</taxon>
        <taxon>Malpighiales</taxon>
        <taxon>Rhizophoraceae</taxon>
        <taxon>Rhizophora</taxon>
    </lineage>
</organism>
<dbReference type="AlphaFoldDB" id="A0A2P2PKD8"/>
<protein>
    <submittedName>
        <fullName evidence="1">Uncharacterized protein</fullName>
    </submittedName>
</protein>
<evidence type="ECO:0000313" key="1">
    <source>
        <dbReference type="EMBL" id="MBX55210.1"/>
    </source>
</evidence>
<proteinExistence type="predicted"/>
<reference evidence="1" key="1">
    <citation type="submission" date="2018-02" db="EMBL/GenBank/DDBJ databases">
        <title>Rhizophora mucronata_Transcriptome.</title>
        <authorList>
            <person name="Meera S.P."/>
            <person name="Sreeshan A."/>
            <person name="Augustine A."/>
        </authorList>
    </citation>
    <scope>NUCLEOTIDE SEQUENCE</scope>
    <source>
        <tissue evidence="1">Leaf</tissue>
    </source>
</reference>
<accession>A0A2P2PKD8</accession>
<sequence>MLCNQLNVSAFLVIRRTSPYKVHGARTTDSLSQQPLGKQQMTIQIQRSKYCICRIC</sequence>